<accession>A0A4V1Y4M0</accession>
<evidence type="ECO:0000313" key="3">
    <source>
        <dbReference type="Proteomes" id="UP000292382"/>
    </source>
</evidence>
<protein>
    <submittedName>
        <fullName evidence="2">Uncharacterized protein</fullName>
    </submittedName>
</protein>
<evidence type="ECO:0000256" key="1">
    <source>
        <dbReference type="SAM" id="MobiDB-lite"/>
    </source>
</evidence>
<dbReference type="AlphaFoldDB" id="A0A4V1Y4M0"/>
<sequence>MDDKVEQSSSGISASDSKGLAVQSEHMFDIVRHGNGKTPGASLEVHFQGSAVEDHSMDVRVLAPALLALSDALDRYRDFVDPMMELDVKICDVKEGSFAVFLQLLGSAVSLMQAFGADDLTKLASGLLDVLKIIGARFRESGDVKPLHHEVVKQTRTKVELKIGPTSLKVSRQTYQASCDGHLINSLGAASQPSTLAGYDDVRFIQPRSGRVEVMGKRESQACTDLVMDDERLPDRVEHTRLQIDTIQMNSRKWKFYDGKDHFWCEITDEGFLTRWDRGEIPFTRGDTLDVTLHTELYMRDGRLCIGKRRIVEIFNDEAEFEQPTLGID</sequence>
<proteinExistence type="predicted"/>
<name>A0A4V1Y4M0_9BIFI</name>
<comment type="caution">
    <text evidence="2">The sequence shown here is derived from an EMBL/GenBank/DDBJ whole genome shotgun (WGS) entry which is preliminary data.</text>
</comment>
<dbReference type="EMBL" id="RYUW01000014">
    <property type="protein sequence ID" value="RYQ36070.1"/>
    <property type="molecule type" value="Genomic_DNA"/>
</dbReference>
<feature type="region of interest" description="Disordered" evidence="1">
    <location>
        <begin position="1"/>
        <end position="20"/>
    </location>
</feature>
<evidence type="ECO:0000313" key="2">
    <source>
        <dbReference type="EMBL" id="RYQ36070.1"/>
    </source>
</evidence>
<organism evidence="2 3">
    <name type="scientific">Bifidobacterium pseudolongum subsp. globosum</name>
    <dbReference type="NCBI Taxonomy" id="1690"/>
    <lineage>
        <taxon>Bacteria</taxon>
        <taxon>Bacillati</taxon>
        <taxon>Actinomycetota</taxon>
        <taxon>Actinomycetes</taxon>
        <taxon>Bifidobacteriales</taxon>
        <taxon>Bifidobacteriaceae</taxon>
        <taxon>Bifidobacterium</taxon>
    </lineage>
</organism>
<feature type="compositionally biased region" description="Low complexity" evidence="1">
    <location>
        <begin position="8"/>
        <end position="17"/>
    </location>
</feature>
<gene>
    <name evidence="2" type="ORF">PG2003B_1162</name>
</gene>
<reference evidence="2 3" key="1">
    <citation type="submission" date="2018-12" db="EMBL/GenBank/DDBJ databases">
        <title>Unveiling genomic diversity among members of the Bifidobacterium pseudolongum species, a widely distributed gut commensal of the animal kingdom.</title>
        <authorList>
            <person name="Lugli G.A."/>
            <person name="Duranti S."/>
            <person name="Albert K."/>
            <person name="Mancabelli L."/>
            <person name="Napoli S."/>
            <person name="Viappiani A."/>
            <person name="Anzalone R."/>
            <person name="Longhi G."/>
            <person name="Milani C."/>
            <person name="Turroni F."/>
            <person name="Alessandri G."/>
            <person name="Sela D.A."/>
            <person name="Van Sinderen D."/>
            <person name="Ventura M."/>
        </authorList>
    </citation>
    <scope>NUCLEOTIDE SEQUENCE [LARGE SCALE GENOMIC DNA]</scope>
    <source>
        <strain evidence="2 3">2003B</strain>
    </source>
</reference>
<dbReference type="Proteomes" id="UP000292382">
    <property type="component" value="Unassembled WGS sequence"/>
</dbReference>